<evidence type="ECO:0000256" key="2">
    <source>
        <dbReference type="SAM" id="MobiDB-lite"/>
    </source>
</evidence>
<feature type="region of interest" description="Disordered" evidence="2">
    <location>
        <begin position="1"/>
        <end position="119"/>
    </location>
</feature>
<gene>
    <name evidence="3" type="ORF">THAOC_05861</name>
</gene>
<name>K0TG57_THAOC</name>
<feature type="non-terminal residue" evidence="3">
    <location>
        <position position="464"/>
    </location>
</feature>
<comment type="caution">
    <text evidence="3">The sequence shown here is derived from an EMBL/GenBank/DDBJ whole genome shotgun (WGS) entry which is preliminary data.</text>
</comment>
<feature type="compositionally biased region" description="Low complexity" evidence="2">
    <location>
        <begin position="191"/>
        <end position="207"/>
    </location>
</feature>
<evidence type="ECO:0000313" key="3">
    <source>
        <dbReference type="EMBL" id="EJK72591.1"/>
    </source>
</evidence>
<organism evidence="3 4">
    <name type="scientific">Thalassiosira oceanica</name>
    <name type="common">Marine diatom</name>
    <dbReference type="NCBI Taxonomy" id="159749"/>
    <lineage>
        <taxon>Eukaryota</taxon>
        <taxon>Sar</taxon>
        <taxon>Stramenopiles</taxon>
        <taxon>Ochrophyta</taxon>
        <taxon>Bacillariophyta</taxon>
        <taxon>Coscinodiscophyceae</taxon>
        <taxon>Thalassiosirophycidae</taxon>
        <taxon>Thalassiosirales</taxon>
        <taxon>Thalassiosiraceae</taxon>
        <taxon>Thalassiosira</taxon>
    </lineage>
</organism>
<proteinExistence type="predicted"/>
<feature type="compositionally biased region" description="Acidic residues" evidence="2">
    <location>
        <begin position="446"/>
        <end position="456"/>
    </location>
</feature>
<feature type="compositionally biased region" description="Basic and acidic residues" evidence="2">
    <location>
        <begin position="417"/>
        <end position="427"/>
    </location>
</feature>
<protein>
    <submittedName>
        <fullName evidence="3">Uncharacterized protein</fullName>
    </submittedName>
</protein>
<evidence type="ECO:0000313" key="4">
    <source>
        <dbReference type="Proteomes" id="UP000266841"/>
    </source>
</evidence>
<feature type="coiled-coil region" evidence="1">
    <location>
        <begin position="289"/>
        <end position="340"/>
    </location>
</feature>
<feature type="compositionally biased region" description="Polar residues" evidence="2">
    <location>
        <begin position="1"/>
        <end position="21"/>
    </location>
</feature>
<dbReference type="EMBL" id="AGNL01005611">
    <property type="protein sequence ID" value="EJK72591.1"/>
    <property type="molecule type" value="Genomic_DNA"/>
</dbReference>
<evidence type="ECO:0000256" key="1">
    <source>
        <dbReference type="SAM" id="Coils"/>
    </source>
</evidence>
<dbReference type="AlphaFoldDB" id="K0TG57"/>
<feature type="region of interest" description="Disordered" evidence="2">
    <location>
        <begin position="416"/>
        <end position="464"/>
    </location>
</feature>
<accession>K0TG57</accession>
<dbReference type="Proteomes" id="UP000266841">
    <property type="component" value="Unassembled WGS sequence"/>
</dbReference>
<dbReference type="Gene3D" id="1.20.5.340">
    <property type="match status" value="1"/>
</dbReference>
<keyword evidence="1" id="KW-0175">Coiled coil</keyword>
<sequence length="464" mass="49883">MAPSPSTRPGNNAENSCATTSRDADSAPKPLRTKMNAPLLKVAAIPSASAPSTRSRSSVEAVVATSASTCTAEETKGTNGKKSATTDIPMVNGNTSAPHPDSKGKSADGKKSAPRKKQIFTINEKISKYHEVRALVDARSQDVSVASILKKAGISKKSYDLWGKMVSRYEEAVAKNPKVGTLTRFNDPTKKAMGNSKSKSKSNPASKSKPKTVYPPYCGIAVAAENAPLAQKRQPGEPGSTDSRQNAKRGCAGSGKSVDKEGGTSVETGAVAEEEEMKPKSTAEFETTLQKMQAEIDRLWEENDRLKQTLKKRKREDEASEELRTENKRLRTEIDELQKESSGFWGEEAISGTHPLLQVDEIQHLPHVAARDEPVLESPPDLLVERRPRLPVQLRHRGLYGSHPLRLQYHPPLVLGRHGEGGGRDDLGQGPAVVALGPGGGGVPPEDFDRDAEDDAPSAPVTPS</sequence>
<feature type="region of interest" description="Disordered" evidence="2">
    <location>
        <begin position="178"/>
        <end position="285"/>
    </location>
</feature>
<feature type="compositionally biased region" description="Basic and acidic residues" evidence="2">
    <location>
        <begin position="100"/>
        <end position="111"/>
    </location>
</feature>
<feature type="compositionally biased region" description="Polar residues" evidence="2">
    <location>
        <begin position="77"/>
        <end position="97"/>
    </location>
</feature>
<feature type="compositionally biased region" description="Low complexity" evidence="2">
    <location>
        <begin position="43"/>
        <end position="72"/>
    </location>
</feature>
<reference evidence="3 4" key="1">
    <citation type="journal article" date="2012" name="Genome Biol.">
        <title>Genome and low-iron response of an oceanic diatom adapted to chronic iron limitation.</title>
        <authorList>
            <person name="Lommer M."/>
            <person name="Specht M."/>
            <person name="Roy A.S."/>
            <person name="Kraemer L."/>
            <person name="Andreson R."/>
            <person name="Gutowska M.A."/>
            <person name="Wolf J."/>
            <person name="Bergner S.V."/>
            <person name="Schilhabel M.B."/>
            <person name="Klostermeier U.C."/>
            <person name="Beiko R.G."/>
            <person name="Rosenstiel P."/>
            <person name="Hippler M."/>
            <person name="Laroche J."/>
        </authorList>
    </citation>
    <scope>NUCLEOTIDE SEQUENCE [LARGE SCALE GENOMIC DNA]</scope>
    <source>
        <strain evidence="3 4">CCMP1005</strain>
    </source>
</reference>
<keyword evidence="4" id="KW-1185">Reference proteome</keyword>